<dbReference type="EMBL" id="PIUM01000033">
    <property type="protein sequence ID" value="PKU22376.1"/>
    <property type="molecule type" value="Genomic_DNA"/>
</dbReference>
<feature type="domain" description="Four-carbon acid sugar kinase nucleotide binding" evidence="8">
    <location>
        <begin position="306"/>
        <end position="479"/>
    </location>
</feature>
<dbReference type="InterPro" id="IPR037051">
    <property type="entry name" value="4-carb_acid_sugar_kinase_N_sf"/>
</dbReference>
<dbReference type="InterPro" id="IPR031475">
    <property type="entry name" value="NBD_C"/>
</dbReference>
<name>A0A2N3PPQ5_9PROT</name>
<evidence type="ECO:0000259" key="8">
    <source>
        <dbReference type="Pfam" id="PF17042"/>
    </source>
</evidence>
<evidence type="ECO:0000256" key="2">
    <source>
        <dbReference type="ARBA" id="ARBA00022679"/>
    </source>
</evidence>
<evidence type="ECO:0000256" key="4">
    <source>
        <dbReference type="ARBA" id="ARBA00022777"/>
    </source>
</evidence>
<keyword evidence="2" id="KW-0808">Transferase</keyword>
<dbReference type="AlphaFoldDB" id="A0A2N3PPQ5"/>
<keyword evidence="3" id="KW-0547">Nucleotide-binding</keyword>
<dbReference type="Gene3D" id="3.40.980.20">
    <property type="entry name" value="Four-carbon acid sugar kinase, nucleotide binding domain"/>
    <property type="match status" value="1"/>
</dbReference>
<protein>
    <submittedName>
        <fullName evidence="9">Type III effector</fullName>
    </submittedName>
</protein>
<keyword evidence="4" id="KW-0418">Kinase</keyword>
<keyword evidence="5" id="KW-0067">ATP-binding</keyword>
<dbReference type="GO" id="GO:0016301">
    <property type="term" value="F:kinase activity"/>
    <property type="evidence" value="ECO:0007669"/>
    <property type="project" value="UniProtKB-KW"/>
</dbReference>
<reference evidence="10" key="1">
    <citation type="submission" date="2017-12" db="EMBL/GenBank/DDBJ databases">
        <title>Draft genome sequence of Telmatospirillum siberiense 26-4b1T, an acidotolerant peatland alphaproteobacterium potentially involved in sulfur cycling.</title>
        <authorList>
            <person name="Hausmann B."/>
            <person name="Pjevac P."/>
            <person name="Schreck K."/>
            <person name="Herbold C.W."/>
            <person name="Daims H."/>
            <person name="Wagner M."/>
            <person name="Pester M."/>
            <person name="Loy A."/>
        </authorList>
    </citation>
    <scope>NUCLEOTIDE SEQUENCE [LARGE SCALE GENOMIC DNA]</scope>
    <source>
        <strain evidence="10">26-4b1</strain>
    </source>
</reference>
<keyword evidence="10" id="KW-1185">Reference proteome</keyword>
<dbReference type="InterPro" id="IPR010737">
    <property type="entry name" value="4-carb_acid_sugar_kinase_N"/>
</dbReference>
<evidence type="ECO:0000256" key="3">
    <source>
        <dbReference type="ARBA" id="ARBA00022741"/>
    </source>
</evidence>
<dbReference type="Pfam" id="PF07005">
    <property type="entry name" value="SBD_N"/>
    <property type="match status" value="1"/>
</dbReference>
<evidence type="ECO:0000313" key="9">
    <source>
        <dbReference type="EMBL" id="PKU22376.1"/>
    </source>
</evidence>
<dbReference type="SUPFAM" id="SSF142764">
    <property type="entry name" value="YgbK-like"/>
    <property type="match status" value="1"/>
</dbReference>
<gene>
    <name evidence="9" type="ORF">CWS72_22130</name>
</gene>
<dbReference type="Gene3D" id="3.40.50.10840">
    <property type="entry name" value="Putative sugar-binding, N-terminal domain"/>
    <property type="match status" value="1"/>
</dbReference>
<dbReference type="GO" id="GO:0005524">
    <property type="term" value="F:ATP binding"/>
    <property type="evidence" value="ECO:0007669"/>
    <property type="project" value="UniProtKB-KW"/>
</dbReference>
<dbReference type="Proteomes" id="UP000233293">
    <property type="component" value="Unassembled WGS sequence"/>
</dbReference>
<proteinExistence type="inferred from homology"/>
<dbReference type="InterPro" id="IPR042213">
    <property type="entry name" value="NBD_C_sf"/>
</dbReference>
<evidence type="ECO:0000259" key="7">
    <source>
        <dbReference type="Pfam" id="PF07005"/>
    </source>
</evidence>
<feature type="domain" description="Four-carbon acid sugar kinase N-terminal" evidence="7">
    <location>
        <begin position="42"/>
        <end position="281"/>
    </location>
</feature>
<evidence type="ECO:0000256" key="6">
    <source>
        <dbReference type="ARBA" id="ARBA00023277"/>
    </source>
</evidence>
<sequence length="486" mass="50826">MVRNIFRDVSPVRSAVARGSGHQREWTVMDEKTDISSRLALTFYGDDFTGSTDAMEALTMAGIPTILFLAPPSLSDLARYPGVAAVGVAGTSRSRPPEWMDEELPGVFRRLKALGAPFCHYKTCSTFDSAPNVGSIGRAAEIGQDVFEGPVLVVVGVARHKRYVMFSTLFASAAFSGGDEVFRIDRHPTMSRHPVTPMGEADLRRHLGAQTARRIAGFDFRRMLAPDADAAMAAEFASGVDILILDTFDSATTLAAGRLMVRHAETAPRFLVGSSGVEYALAEHFAATGRPMVPPPAARGAADKLLVLCGSCSPITAEQIGWAESRGFALIALDTPRLIASGGGDGVRDDLIAEIERALAGSAGVVLHSARGPADARIAPTRAALDRRGLSGQDSSRVLGGFLGGVVRDVLARGGLGRILLAGGDSSSYAAEAMGIEALQVAGPLLPGAPLCRIHAPDPAIDGVEVVLKGGQAGGTDAFGRVMAGR</sequence>
<organism evidence="9 10">
    <name type="scientific">Telmatospirillum siberiense</name>
    <dbReference type="NCBI Taxonomy" id="382514"/>
    <lineage>
        <taxon>Bacteria</taxon>
        <taxon>Pseudomonadati</taxon>
        <taxon>Pseudomonadota</taxon>
        <taxon>Alphaproteobacteria</taxon>
        <taxon>Rhodospirillales</taxon>
        <taxon>Rhodospirillaceae</taxon>
        <taxon>Telmatospirillum</taxon>
    </lineage>
</organism>
<dbReference type="Pfam" id="PF17042">
    <property type="entry name" value="NBD_C"/>
    <property type="match status" value="1"/>
</dbReference>
<accession>A0A2N3PPQ5</accession>
<comment type="similarity">
    <text evidence="1">Belongs to the four-carbon acid sugar kinase family.</text>
</comment>
<keyword evidence="6" id="KW-0119">Carbohydrate metabolism</keyword>
<evidence type="ECO:0000256" key="1">
    <source>
        <dbReference type="ARBA" id="ARBA00005715"/>
    </source>
</evidence>
<evidence type="ECO:0000256" key="5">
    <source>
        <dbReference type="ARBA" id="ARBA00022840"/>
    </source>
</evidence>
<comment type="caution">
    <text evidence="9">The sequence shown here is derived from an EMBL/GenBank/DDBJ whole genome shotgun (WGS) entry which is preliminary data.</text>
</comment>
<evidence type="ECO:0000313" key="10">
    <source>
        <dbReference type="Proteomes" id="UP000233293"/>
    </source>
</evidence>